<dbReference type="GO" id="GO:0008017">
    <property type="term" value="F:microtubule binding"/>
    <property type="evidence" value="ECO:0007669"/>
    <property type="project" value="InterPro"/>
</dbReference>
<dbReference type="PANTHER" id="PTHR47971">
    <property type="entry name" value="KINESIN-RELATED PROTEIN 6"/>
    <property type="match status" value="1"/>
</dbReference>
<feature type="domain" description="Kinesin motor" evidence="8">
    <location>
        <begin position="58"/>
        <end position="258"/>
    </location>
</feature>
<dbReference type="InterPro" id="IPR027640">
    <property type="entry name" value="Kinesin-like_fam"/>
</dbReference>
<evidence type="ECO:0000256" key="1">
    <source>
        <dbReference type="ARBA" id="ARBA00004245"/>
    </source>
</evidence>
<comment type="subcellular location">
    <subcellularLocation>
        <location evidence="1">Cytoplasm</location>
        <location evidence="1">Cytoskeleton</location>
    </subcellularLocation>
</comment>
<keyword evidence="5" id="KW-0206">Cytoskeleton</keyword>
<keyword evidence="3" id="KW-0493">Microtubule</keyword>
<dbReference type="InterPro" id="IPR036961">
    <property type="entry name" value="Kinesin_motor_dom_sf"/>
</dbReference>
<protein>
    <submittedName>
        <fullName evidence="9">Internal kinesin motor domain</fullName>
    </submittedName>
</protein>
<dbReference type="GO" id="GO:0003777">
    <property type="term" value="F:microtubule motor activity"/>
    <property type="evidence" value="ECO:0007669"/>
    <property type="project" value="InterPro"/>
</dbReference>
<keyword evidence="2" id="KW-0963">Cytoplasm</keyword>
<comment type="caution">
    <text evidence="9">The sequence shown here is derived from an EMBL/GenBank/DDBJ whole genome shotgun (WGS) entry which is preliminary data.</text>
</comment>
<sequence>MLASPQGDPETGVSPVSDGAWRASVGGRPRPDTSDRGESDAGCTARTATSPPPRSLPRIAVVVRKRPLNEAERKRNEADLVQTRGRNAVLVDEPREKVDLTPYVMRHEFRVDFAFDEKSTNDEVYRAVVRPLVEACCLGDANTSCFAYGQTGSGKTYTMLGPQPYGRGVEAGVFELAAEDIFKCLEGGEKDAFVSFFEIYNGKLFDLLQNRKLVAALENGKKEVVVRGKLGEFVGGVSQRRPERERVCEFLSKRSSFI</sequence>
<dbReference type="PANTHER" id="PTHR47971:SF8">
    <property type="entry name" value="KINESIN-LIKE PROTEIN"/>
    <property type="match status" value="1"/>
</dbReference>
<keyword evidence="4 6" id="KW-0505">Motor protein</keyword>
<dbReference type="VEuPathDB" id="ToxoDB:TGARI_287160A"/>
<evidence type="ECO:0000256" key="7">
    <source>
        <dbReference type="SAM" id="MobiDB-lite"/>
    </source>
</evidence>
<dbReference type="Pfam" id="PF00225">
    <property type="entry name" value="Kinesin"/>
    <property type="match status" value="1"/>
</dbReference>
<dbReference type="GO" id="GO:0005524">
    <property type="term" value="F:ATP binding"/>
    <property type="evidence" value="ECO:0007669"/>
    <property type="project" value="UniProtKB-UniRule"/>
</dbReference>
<evidence type="ECO:0000256" key="6">
    <source>
        <dbReference type="PROSITE-ProRule" id="PRU00283"/>
    </source>
</evidence>
<feature type="compositionally biased region" description="Basic and acidic residues" evidence="7">
    <location>
        <begin position="29"/>
        <end position="39"/>
    </location>
</feature>
<dbReference type="EMBL" id="AGQS02004590">
    <property type="protein sequence ID" value="KYF43750.1"/>
    <property type="molecule type" value="Genomic_DNA"/>
</dbReference>
<evidence type="ECO:0000313" key="10">
    <source>
        <dbReference type="Proteomes" id="UP000074247"/>
    </source>
</evidence>
<accession>A0A139XYB2</accession>
<evidence type="ECO:0000256" key="5">
    <source>
        <dbReference type="ARBA" id="ARBA00023212"/>
    </source>
</evidence>
<comment type="similarity">
    <text evidence="6">Belongs to the TRAFAC class myosin-kinesin ATPase superfamily. Kinesin family.</text>
</comment>
<dbReference type="GO" id="GO:0007018">
    <property type="term" value="P:microtubule-based movement"/>
    <property type="evidence" value="ECO:0007669"/>
    <property type="project" value="InterPro"/>
</dbReference>
<dbReference type="Gene3D" id="3.40.850.10">
    <property type="entry name" value="Kinesin motor domain"/>
    <property type="match status" value="1"/>
</dbReference>
<dbReference type="InterPro" id="IPR001752">
    <property type="entry name" value="Kinesin_motor_dom"/>
</dbReference>
<keyword evidence="6" id="KW-0067">ATP-binding</keyword>
<dbReference type="AlphaFoldDB" id="A0A139XYB2"/>
<dbReference type="GO" id="GO:0007019">
    <property type="term" value="P:microtubule depolymerization"/>
    <property type="evidence" value="ECO:0007669"/>
    <property type="project" value="TreeGrafter"/>
</dbReference>
<feature type="region of interest" description="Disordered" evidence="7">
    <location>
        <begin position="1"/>
        <end position="57"/>
    </location>
</feature>
<evidence type="ECO:0000313" key="9">
    <source>
        <dbReference type="EMBL" id="KYF43750.1"/>
    </source>
</evidence>
<reference evidence="9 10" key="1">
    <citation type="journal article" date="2016" name="Nat. Commun.">
        <title>Local admixture of amplified and diversified secreted pathogenesis determinants shapes mosaic Toxoplasma gondii genomes.</title>
        <authorList>
            <person name="Lorenzi H."/>
            <person name="Khan A."/>
            <person name="Behnke M.S."/>
            <person name="Namasivayam S."/>
            <person name="Swapna L.S."/>
            <person name="Hadjithomas M."/>
            <person name="Karamycheva S."/>
            <person name="Pinney D."/>
            <person name="Brunk B.P."/>
            <person name="Ajioka J.W."/>
            <person name="Ajzenberg D."/>
            <person name="Boothroyd J.C."/>
            <person name="Boyle J.P."/>
            <person name="Darde M.L."/>
            <person name="Diaz-Miranda M.A."/>
            <person name="Dubey J.P."/>
            <person name="Fritz H.M."/>
            <person name="Gennari S.M."/>
            <person name="Gregory B.D."/>
            <person name="Kim K."/>
            <person name="Saeij J.P."/>
            <person name="Su C."/>
            <person name="White M.W."/>
            <person name="Zhu X.Q."/>
            <person name="Howe D.K."/>
            <person name="Rosenthal B.M."/>
            <person name="Grigg M.E."/>
            <person name="Parkinson J."/>
            <person name="Liu L."/>
            <person name="Kissinger J.C."/>
            <person name="Roos D.S."/>
            <person name="Sibley L.D."/>
        </authorList>
    </citation>
    <scope>NUCLEOTIDE SEQUENCE [LARGE SCALE GENOMIC DNA]</scope>
    <source>
        <strain evidence="9 10">ARI</strain>
    </source>
</reference>
<keyword evidence="6" id="KW-0547">Nucleotide-binding</keyword>
<organism evidence="9 10">
    <name type="scientific">Toxoplasma gondii ARI</name>
    <dbReference type="NCBI Taxonomy" id="1074872"/>
    <lineage>
        <taxon>Eukaryota</taxon>
        <taxon>Sar</taxon>
        <taxon>Alveolata</taxon>
        <taxon>Apicomplexa</taxon>
        <taxon>Conoidasida</taxon>
        <taxon>Coccidia</taxon>
        <taxon>Eucoccidiorida</taxon>
        <taxon>Eimeriorina</taxon>
        <taxon>Sarcocystidae</taxon>
        <taxon>Toxoplasma</taxon>
    </lineage>
</organism>
<evidence type="ECO:0000259" key="8">
    <source>
        <dbReference type="PROSITE" id="PS50067"/>
    </source>
</evidence>
<evidence type="ECO:0000256" key="4">
    <source>
        <dbReference type="ARBA" id="ARBA00023175"/>
    </source>
</evidence>
<feature type="binding site" evidence="6">
    <location>
        <begin position="149"/>
        <end position="156"/>
    </location>
    <ligand>
        <name>ATP</name>
        <dbReference type="ChEBI" id="CHEBI:30616"/>
    </ligand>
</feature>
<dbReference type="PROSITE" id="PS50067">
    <property type="entry name" value="KINESIN_MOTOR_2"/>
    <property type="match status" value="1"/>
</dbReference>
<evidence type="ECO:0000256" key="3">
    <source>
        <dbReference type="ARBA" id="ARBA00022701"/>
    </source>
</evidence>
<dbReference type="SUPFAM" id="SSF52540">
    <property type="entry name" value="P-loop containing nucleoside triphosphate hydrolases"/>
    <property type="match status" value="1"/>
</dbReference>
<dbReference type="GO" id="GO:0005874">
    <property type="term" value="C:microtubule"/>
    <property type="evidence" value="ECO:0007669"/>
    <property type="project" value="UniProtKB-KW"/>
</dbReference>
<dbReference type="SMART" id="SM00129">
    <property type="entry name" value="KISc"/>
    <property type="match status" value="1"/>
</dbReference>
<name>A0A139XYB2_TOXGO</name>
<gene>
    <name evidence="9" type="ORF">TGARI_287160A</name>
</gene>
<proteinExistence type="inferred from homology"/>
<evidence type="ECO:0000256" key="2">
    <source>
        <dbReference type="ARBA" id="ARBA00022490"/>
    </source>
</evidence>
<dbReference type="Proteomes" id="UP000074247">
    <property type="component" value="Unassembled WGS sequence"/>
</dbReference>
<dbReference type="InterPro" id="IPR027417">
    <property type="entry name" value="P-loop_NTPase"/>
</dbReference>